<evidence type="ECO:0000313" key="15">
    <source>
        <dbReference type="EMBL" id="CAD6272713.1"/>
    </source>
</evidence>
<reference evidence="15" key="1">
    <citation type="submission" date="2020-10" db="EMBL/GenBank/DDBJ databases">
        <authorList>
            <person name="Han B."/>
            <person name="Lu T."/>
            <person name="Zhao Q."/>
            <person name="Huang X."/>
            <person name="Zhao Y."/>
        </authorList>
    </citation>
    <scope>NUCLEOTIDE SEQUENCE</scope>
</reference>
<dbReference type="FunFam" id="2.60.120.10:FF:000047">
    <property type="entry name" value="Auxin-binding protein ABP19a"/>
    <property type="match status" value="1"/>
</dbReference>
<evidence type="ECO:0000256" key="11">
    <source>
        <dbReference type="PIRSR" id="PIRSR601929-1"/>
    </source>
</evidence>
<evidence type="ECO:0000256" key="4">
    <source>
        <dbReference type="ARBA" id="ARBA00011268"/>
    </source>
</evidence>
<evidence type="ECO:0000256" key="7">
    <source>
        <dbReference type="ARBA" id="ARBA00022723"/>
    </source>
</evidence>
<dbReference type="PRINTS" id="PR00325">
    <property type="entry name" value="GERMIN"/>
</dbReference>
<comment type="subunit">
    <text evidence="4">Oligomer (believed to be a pentamer but probably hexamer).</text>
</comment>
<dbReference type="InterPro" id="IPR011051">
    <property type="entry name" value="RmlC_Cupin_sf"/>
</dbReference>
<evidence type="ECO:0000256" key="9">
    <source>
        <dbReference type="ARBA" id="ARBA00023157"/>
    </source>
</evidence>
<sequence length="193" mass="20036">MARTVLLPVLLLSFFLLPLASLALTQDFCVADPDLQRHAGRGKINPLIKAAVTPAFVGQFPGVNGLGISAARLDIEVGGVVPLHTHPAGSELLFVTQGTVAAGFISSGSNTVYTKTLYAGDIMVFPQGLLHYQYNAGTGPAVGLVAFSSSNPGLQITDFALFANNLPSAVVEKVTFLDDAQVKKLKSVLGGSG</sequence>
<feature type="binding site" evidence="12">
    <location>
        <position position="131"/>
    </location>
    <ligand>
        <name>Mn(2+)</name>
        <dbReference type="ChEBI" id="CHEBI:29035"/>
    </ligand>
</feature>
<dbReference type="Pfam" id="PF00190">
    <property type="entry name" value="Cupin_1"/>
    <property type="match status" value="1"/>
</dbReference>
<gene>
    <name evidence="15" type="ORF">NCGR_LOCUS55986</name>
</gene>
<name>A0A811RRN4_9POAL</name>
<comment type="caution">
    <text evidence="15">The sequence shown here is derived from an EMBL/GenBank/DDBJ whole genome shotgun (WGS) entry which is preliminary data.</text>
</comment>
<dbReference type="AlphaFoldDB" id="A0A811RRN4"/>
<dbReference type="CDD" id="cd02241">
    <property type="entry name" value="cupin_OxOx"/>
    <property type="match status" value="1"/>
</dbReference>
<feature type="domain" description="Cupin type-1" evidence="14">
    <location>
        <begin position="38"/>
        <end position="183"/>
    </location>
</feature>
<keyword evidence="6 13" id="KW-0964">Secreted</keyword>
<dbReference type="PROSITE" id="PS00725">
    <property type="entry name" value="GERMIN"/>
    <property type="match status" value="1"/>
</dbReference>
<dbReference type="GO" id="GO:0048046">
    <property type="term" value="C:apoplast"/>
    <property type="evidence" value="ECO:0007669"/>
    <property type="project" value="UniProtKB-SubCell"/>
</dbReference>
<dbReference type="InterPro" id="IPR006045">
    <property type="entry name" value="Cupin_1"/>
</dbReference>
<comment type="similarity">
    <text evidence="3 13">Belongs to the germin family.</text>
</comment>
<dbReference type="InterPro" id="IPR014710">
    <property type="entry name" value="RmlC-like_jellyroll"/>
</dbReference>
<evidence type="ECO:0000256" key="1">
    <source>
        <dbReference type="ARBA" id="ARBA00003629"/>
    </source>
</evidence>
<dbReference type="SUPFAM" id="SSF51182">
    <property type="entry name" value="RmlC-like cupins"/>
    <property type="match status" value="1"/>
</dbReference>
<keyword evidence="8 13" id="KW-0732">Signal</keyword>
<dbReference type="OrthoDB" id="1921208at2759"/>
<keyword evidence="5 13" id="KW-0052">Apoplast</keyword>
<keyword evidence="9" id="KW-1015">Disulfide bond</keyword>
<dbReference type="Proteomes" id="UP000604825">
    <property type="component" value="Unassembled WGS sequence"/>
</dbReference>
<dbReference type="SMART" id="SM00835">
    <property type="entry name" value="Cupin_1"/>
    <property type="match status" value="1"/>
</dbReference>
<comment type="subcellular location">
    <subcellularLocation>
        <location evidence="2 13">Secreted</location>
        <location evidence="2 13">Extracellular space</location>
        <location evidence="2 13">Apoplast</location>
    </subcellularLocation>
</comment>
<dbReference type="GO" id="GO:0030145">
    <property type="term" value="F:manganese ion binding"/>
    <property type="evidence" value="ECO:0007669"/>
    <property type="project" value="UniProtKB-UniRule"/>
</dbReference>
<evidence type="ECO:0000256" key="10">
    <source>
        <dbReference type="ARBA" id="ARBA00023211"/>
    </source>
</evidence>
<evidence type="ECO:0000313" key="16">
    <source>
        <dbReference type="Proteomes" id="UP000604825"/>
    </source>
</evidence>
<dbReference type="EMBL" id="CAJGYO010000016">
    <property type="protein sequence ID" value="CAD6272713.1"/>
    <property type="molecule type" value="Genomic_DNA"/>
</dbReference>
<evidence type="ECO:0000256" key="2">
    <source>
        <dbReference type="ARBA" id="ARBA00004271"/>
    </source>
</evidence>
<feature type="binding site" evidence="11">
    <location>
        <position position="86"/>
    </location>
    <ligand>
        <name>oxalate</name>
        <dbReference type="ChEBI" id="CHEBI:30623"/>
    </ligand>
</feature>
<keyword evidence="10 11" id="KW-0464">Manganese</keyword>
<protein>
    <recommendedName>
        <fullName evidence="13">Germin-like protein</fullName>
    </recommendedName>
</protein>
<accession>A0A811RRN4</accession>
<feature type="binding site" evidence="12">
    <location>
        <position position="84"/>
    </location>
    <ligand>
        <name>Mn(2+)</name>
        <dbReference type="ChEBI" id="CHEBI:29035"/>
    </ligand>
</feature>
<feature type="binding site" evidence="12">
    <location>
        <position position="86"/>
    </location>
    <ligand>
        <name>Mn(2+)</name>
        <dbReference type="ChEBI" id="CHEBI:29035"/>
    </ligand>
</feature>
<evidence type="ECO:0000256" key="12">
    <source>
        <dbReference type="PIRSR" id="PIRSR601929-2"/>
    </source>
</evidence>
<feature type="binding site" evidence="11">
    <location>
        <position position="91"/>
    </location>
    <ligand>
        <name>oxalate</name>
        <dbReference type="ChEBI" id="CHEBI:30623"/>
    </ligand>
</feature>
<evidence type="ECO:0000259" key="14">
    <source>
        <dbReference type="SMART" id="SM00835"/>
    </source>
</evidence>
<evidence type="ECO:0000256" key="5">
    <source>
        <dbReference type="ARBA" id="ARBA00022523"/>
    </source>
</evidence>
<keyword evidence="7 11" id="KW-0479">Metal-binding</keyword>
<feature type="binding site" evidence="12">
    <location>
        <position position="91"/>
    </location>
    <ligand>
        <name>Mn(2+)</name>
        <dbReference type="ChEBI" id="CHEBI:29035"/>
    </ligand>
</feature>
<proteinExistence type="inferred from homology"/>
<evidence type="ECO:0000256" key="13">
    <source>
        <dbReference type="RuleBase" id="RU366015"/>
    </source>
</evidence>
<dbReference type="PANTHER" id="PTHR31238">
    <property type="entry name" value="GERMIN-LIKE PROTEIN SUBFAMILY 3 MEMBER 3"/>
    <property type="match status" value="1"/>
</dbReference>
<feature type="chain" id="PRO_5033114011" description="Germin-like protein" evidence="13">
    <location>
        <begin position="26"/>
        <end position="193"/>
    </location>
</feature>
<dbReference type="InterPro" id="IPR001929">
    <property type="entry name" value="Germin"/>
</dbReference>
<dbReference type="Gene3D" id="2.60.120.10">
    <property type="entry name" value="Jelly Rolls"/>
    <property type="match status" value="1"/>
</dbReference>
<organism evidence="15 16">
    <name type="scientific">Miscanthus lutarioriparius</name>
    <dbReference type="NCBI Taxonomy" id="422564"/>
    <lineage>
        <taxon>Eukaryota</taxon>
        <taxon>Viridiplantae</taxon>
        <taxon>Streptophyta</taxon>
        <taxon>Embryophyta</taxon>
        <taxon>Tracheophyta</taxon>
        <taxon>Spermatophyta</taxon>
        <taxon>Magnoliopsida</taxon>
        <taxon>Liliopsida</taxon>
        <taxon>Poales</taxon>
        <taxon>Poaceae</taxon>
        <taxon>PACMAD clade</taxon>
        <taxon>Panicoideae</taxon>
        <taxon>Andropogonodae</taxon>
        <taxon>Andropogoneae</taxon>
        <taxon>Saccharinae</taxon>
        <taxon>Miscanthus</taxon>
    </lineage>
</organism>
<evidence type="ECO:0000256" key="3">
    <source>
        <dbReference type="ARBA" id="ARBA00007456"/>
    </source>
</evidence>
<evidence type="ECO:0000256" key="6">
    <source>
        <dbReference type="ARBA" id="ARBA00022525"/>
    </source>
</evidence>
<feature type="signal peptide" evidence="13">
    <location>
        <begin position="1"/>
        <end position="25"/>
    </location>
</feature>
<dbReference type="InterPro" id="IPR019780">
    <property type="entry name" value="Germin_Mn-BS"/>
</dbReference>
<comment type="function">
    <text evidence="1">May play a role in plant defense. Probably has no oxalate oxidase activity even if the active site is conserved.</text>
</comment>
<keyword evidence="16" id="KW-1185">Reference proteome</keyword>
<evidence type="ECO:0000256" key="8">
    <source>
        <dbReference type="ARBA" id="ARBA00022729"/>
    </source>
</evidence>